<keyword evidence="1" id="KW-0433">Leucine-rich repeat</keyword>
<dbReference type="RefSeq" id="XP_022240442.1">
    <property type="nucleotide sequence ID" value="XM_022384734.1"/>
</dbReference>
<organism evidence="6 7">
    <name type="scientific">Limulus polyphemus</name>
    <name type="common">Atlantic horseshoe crab</name>
    <dbReference type="NCBI Taxonomy" id="6850"/>
    <lineage>
        <taxon>Eukaryota</taxon>
        <taxon>Metazoa</taxon>
        <taxon>Ecdysozoa</taxon>
        <taxon>Arthropoda</taxon>
        <taxon>Chelicerata</taxon>
        <taxon>Merostomata</taxon>
        <taxon>Xiphosura</taxon>
        <taxon>Limulidae</taxon>
        <taxon>Limulus</taxon>
    </lineage>
</organism>
<evidence type="ECO:0000313" key="6">
    <source>
        <dbReference type="Proteomes" id="UP000694941"/>
    </source>
</evidence>
<dbReference type="GeneID" id="106458496"/>
<dbReference type="InterPro" id="IPR000483">
    <property type="entry name" value="Cys-rich_flank_reg_C"/>
</dbReference>
<dbReference type="InterPro" id="IPR050541">
    <property type="entry name" value="LRR_TM_domain-containing"/>
</dbReference>
<gene>
    <name evidence="7" type="primary">LOC106458496</name>
</gene>
<keyword evidence="4" id="KW-1133">Transmembrane helix</keyword>
<dbReference type="SMART" id="SM00365">
    <property type="entry name" value="LRR_SD22"/>
    <property type="match status" value="4"/>
</dbReference>
<dbReference type="InterPro" id="IPR003591">
    <property type="entry name" value="Leu-rich_rpt_typical-subtyp"/>
</dbReference>
<dbReference type="PROSITE" id="PS51450">
    <property type="entry name" value="LRR"/>
    <property type="match status" value="4"/>
</dbReference>
<feature type="transmembrane region" description="Helical" evidence="4">
    <location>
        <begin position="474"/>
        <end position="494"/>
    </location>
</feature>
<dbReference type="SMART" id="SM00082">
    <property type="entry name" value="LRRCT"/>
    <property type="match status" value="1"/>
</dbReference>
<evidence type="ECO:0000256" key="2">
    <source>
        <dbReference type="ARBA" id="ARBA00022729"/>
    </source>
</evidence>
<accession>A0ABM1S9Y7</accession>
<dbReference type="Pfam" id="PF13855">
    <property type="entry name" value="LRR_8"/>
    <property type="match status" value="2"/>
</dbReference>
<evidence type="ECO:0000313" key="7">
    <source>
        <dbReference type="RefSeq" id="XP_022240442.1"/>
    </source>
</evidence>
<name>A0ABM1S9Y7_LIMPO</name>
<dbReference type="InterPro" id="IPR032675">
    <property type="entry name" value="LRR_dom_sf"/>
</dbReference>
<evidence type="ECO:0000259" key="5">
    <source>
        <dbReference type="SMART" id="SM00082"/>
    </source>
</evidence>
<dbReference type="InterPro" id="IPR026906">
    <property type="entry name" value="LRR_5"/>
</dbReference>
<dbReference type="PANTHER" id="PTHR24369:SF213">
    <property type="entry name" value="INSULIN LIKE GROWTH FACTOR BINDING PROTEIN ACID LABILE SUBUNIT"/>
    <property type="match status" value="1"/>
</dbReference>
<evidence type="ECO:0000256" key="1">
    <source>
        <dbReference type="ARBA" id="ARBA00022614"/>
    </source>
</evidence>
<dbReference type="PRINTS" id="PR00019">
    <property type="entry name" value="LEURICHRPT"/>
</dbReference>
<sequence length="546" mass="62446">MVSVTVMLQKTNTQQPDSGVISHKYFKLQKTVMHRLRGSPCIVVLLFYFTCLWTDVVAMCPVKCHCDDENLRVMCDSANLDVVPITLNPELRELVLKNNHIKGIMASFSVYHNLKYLDVSHNQLVTIGKNNFQKQNNLRYLLLSRNMISSLENETFIGLEKLSVLQMNENFLEEIPPNVFSVLNNLENLDLSQNRIFSISDAAFEGLGSLRTLSLRDNKITEIPTHAFHDILTLLKLDIGLNSFRIVPEEAFSLLRQLEELSLDGCGIQTIELGAFRWLNSLLVLRLHDNELDEIPTNALFDVRRLEEINIGQNNFVELKPLCFKRLKYLRIIEICGSQKLIRIQKEAFADNSNIQKLVINHNKMFSKIDHQTFDGLPHLKFVSLRGNAFTTFQYDLLSWDELDVLDVRDNPLFCNCDLLWLWSLLNKKNFSSSTLSDLTDVRCADPPGLENVLLTEVSEEGLGCFLENRRRQIIIGVVVAAAVAIVTLVLLGFRYREKLSRAFKNKWTSGRKEPQYQKTACVEEESNILHAAAQQSLKMTPVTEL</sequence>
<protein>
    <submittedName>
        <fullName evidence="7">Chondroadherin-like isoform X1</fullName>
    </submittedName>
</protein>
<keyword evidence="3" id="KW-0677">Repeat</keyword>
<dbReference type="Pfam" id="PF13306">
    <property type="entry name" value="LRR_5"/>
    <property type="match status" value="1"/>
</dbReference>
<keyword evidence="4" id="KW-0472">Membrane</keyword>
<feature type="domain" description="LRRCT" evidence="5">
    <location>
        <begin position="411"/>
        <end position="466"/>
    </location>
</feature>
<dbReference type="InterPro" id="IPR001611">
    <property type="entry name" value="Leu-rich_rpt"/>
</dbReference>
<dbReference type="Proteomes" id="UP000694941">
    <property type="component" value="Unplaced"/>
</dbReference>
<dbReference type="PANTHER" id="PTHR24369">
    <property type="entry name" value="ANTIGEN BSP, PUTATIVE-RELATED"/>
    <property type="match status" value="1"/>
</dbReference>
<dbReference type="SMART" id="SM00369">
    <property type="entry name" value="LRR_TYP"/>
    <property type="match status" value="10"/>
</dbReference>
<evidence type="ECO:0000256" key="4">
    <source>
        <dbReference type="SAM" id="Phobius"/>
    </source>
</evidence>
<dbReference type="Gene3D" id="3.80.10.10">
    <property type="entry name" value="Ribonuclease Inhibitor"/>
    <property type="match status" value="3"/>
</dbReference>
<keyword evidence="6" id="KW-1185">Reference proteome</keyword>
<keyword evidence="4" id="KW-0812">Transmembrane</keyword>
<keyword evidence="2" id="KW-0732">Signal</keyword>
<reference evidence="7" key="1">
    <citation type="submission" date="2025-08" db="UniProtKB">
        <authorList>
            <consortium name="RefSeq"/>
        </authorList>
    </citation>
    <scope>IDENTIFICATION</scope>
    <source>
        <tissue evidence="7">Muscle</tissue>
    </source>
</reference>
<proteinExistence type="predicted"/>
<evidence type="ECO:0000256" key="3">
    <source>
        <dbReference type="ARBA" id="ARBA00022737"/>
    </source>
</evidence>
<dbReference type="SUPFAM" id="SSF52058">
    <property type="entry name" value="L domain-like"/>
    <property type="match status" value="1"/>
</dbReference>